<evidence type="ECO:0000313" key="2">
    <source>
        <dbReference type="EMBL" id="KAJ8306930.1"/>
    </source>
</evidence>
<evidence type="ECO:0000259" key="1">
    <source>
        <dbReference type="PROSITE" id="PS50225"/>
    </source>
</evidence>
<proteinExistence type="predicted"/>
<dbReference type="InterPro" id="IPR036036">
    <property type="entry name" value="SOCS_box-like_dom_sf"/>
</dbReference>
<sequence length="316" mass="36423">MGNSSSNHSNLDHTKADYLTRILPLSAGSLIQTTTYNKWIKSQKDIAETGRSVALWDFIMILLLYKSQQTEVVYLLSFISLIFQQRKFWDILRWYECYISPNKKRIFLRPDSFTRVVALPDNYILENVTLHSSVANLKVDVIPPIFRAHVVTFNSLAGDDCIVMASGRDIEIRSVISWTVLRQSQNLDLPSSIQQIKSSPLGDFLAIRCVHPVHCKEYSINLIAIVCFRKLEILLKVDVRGCYWPVSEVINLQVFPHFCPSESSVAIMKNCSYTRKISIYKLPVKRLNLQYLCRRVILHVVSYKELEKLPLPDKII</sequence>
<accession>A0ABQ9EU45</accession>
<organism evidence="2 3">
    <name type="scientific">Tegillarca granosa</name>
    <name type="common">Malaysian cockle</name>
    <name type="synonym">Anadara granosa</name>
    <dbReference type="NCBI Taxonomy" id="220873"/>
    <lineage>
        <taxon>Eukaryota</taxon>
        <taxon>Metazoa</taxon>
        <taxon>Spiralia</taxon>
        <taxon>Lophotrochozoa</taxon>
        <taxon>Mollusca</taxon>
        <taxon>Bivalvia</taxon>
        <taxon>Autobranchia</taxon>
        <taxon>Pteriomorphia</taxon>
        <taxon>Arcoida</taxon>
        <taxon>Arcoidea</taxon>
        <taxon>Arcidae</taxon>
        <taxon>Tegillarca</taxon>
    </lineage>
</organism>
<evidence type="ECO:0000313" key="3">
    <source>
        <dbReference type="Proteomes" id="UP001217089"/>
    </source>
</evidence>
<dbReference type="SUPFAM" id="SSF158235">
    <property type="entry name" value="SOCS box-like"/>
    <property type="match status" value="1"/>
</dbReference>
<reference evidence="2 3" key="1">
    <citation type="submission" date="2022-12" db="EMBL/GenBank/DDBJ databases">
        <title>Chromosome-level genome of Tegillarca granosa.</title>
        <authorList>
            <person name="Kim J."/>
        </authorList>
    </citation>
    <scope>NUCLEOTIDE SEQUENCE [LARGE SCALE GENOMIC DNA]</scope>
    <source>
        <strain evidence="2">Teg-2019</strain>
        <tissue evidence="2">Adductor muscle</tissue>
    </source>
</reference>
<dbReference type="InterPro" id="IPR001496">
    <property type="entry name" value="SOCS_box"/>
</dbReference>
<comment type="caution">
    <text evidence="2">The sequence shown here is derived from an EMBL/GenBank/DDBJ whole genome shotgun (WGS) entry which is preliminary data.</text>
</comment>
<keyword evidence="3" id="KW-1185">Reference proteome</keyword>
<feature type="domain" description="SOCS box" evidence="1">
    <location>
        <begin position="288"/>
        <end position="316"/>
    </location>
</feature>
<gene>
    <name evidence="2" type="ORF">KUTeg_015014</name>
</gene>
<dbReference type="PROSITE" id="PS50225">
    <property type="entry name" value="SOCS"/>
    <property type="match status" value="1"/>
</dbReference>
<protein>
    <recommendedName>
        <fullName evidence="1">SOCS box domain-containing protein</fullName>
    </recommendedName>
</protein>
<feature type="non-terminal residue" evidence="2">
    <location>
        <position position="316"/>
    </location>
</feature>
<name>A0ABQ9EU45_TEGGR</name>
<dbReference type="EMBL" id="JARBDR010000793">
    <property type="protein sequence ID" value="KAJ8306930.1"/>
    <property type="molecule type" value="Genomic_DNA"/>
</dbReference>
<dbReference type="Proteomes" id="UP001217089">
    <property type="component" value="Unassembled WGS sequence"/>
</dbReference>